<accession>A0A1G2MFB1</accession>
<gene>
    <name evidence="2" type="ORF">A2W52_02485</name>
</gene>
<keyword evidence="1" id="KW-0812">Transmembrane</keyword>
<organism evidence="2 3">
    <name type="scientific">Candidatus Taylorbacteria bacterium RIFCSPHIGHO2_02_49_25</name>
    <dbReference type="NCBI Taxonomy" id="1802305"/>
    <lineage>
        <taxon>Bacteria</taxon>
        <taxon>Candidatus Tayloriibacteriota</taxon>
    </lineage>
</organism>
<protein>
    <recommendedName>
        <fullName evidence="4">HXXEE domain-containing protein</fullName>
    </recommendedName>
</protein>
<evidence type="ECO:0000313" key="3">
    <source>
        <dbReference type="Proteomes" id="UP000176493"/>
    </source>
</evidence>
<dbReference type="AlphaFoldDB" id="A0A1G2MFB1"/>
<evidence type="ECO:0000313" key="2">
    <source>
        <dbReference type="EMBL" id="OHA21849.1"/>
    </source>
</evidence>
<keyword evidence="1" id="KW-1133">Transmembrane helix</keyword>
<evidence type="ECO:0000256" key="1">
    <source>
        <dbReference type="SAM" id="Phobius"/>
    </source>
</evidence>
<evidence type="ECO:0008006" key="4">
    <source>
        <dbReference type="Google" id="ProtNLM"/>
    </source>
</evidence>
<keyword evidence="1" id="KW-0472">Membrane</keyword>
<reference evidence="2 3" key="1">
    <citation type="journal article" date="2016" name="Nat. Commun.">
        <title>Thousands of microbial genomes shed light on interconnected biogeochemical processes in an aquifer system.</title>
        <authorList>
            <person name="Anantharaman K."/>
            <person name="Brown C.T."/>
            <person name="Hug L.A."/>
            <person name="Sharon I."/>
            <person name="Castelle C.J."/>
            <person name="Probst A.J."/>
            <person name="Thomas B.C."/>
            <person name="Singh A."/>
            <person name="Wilkins M.J."/>
            <person name="Karaoz U."/>
            <person name="Brodie E.L."/>
            <person name="Williams K.H."/>
            <person name="Hubbard S.S."/>
            <person name="Banfield J.F."/>
        </authorList>
    </citation>
    <scope>NUCLEOTIDE SEQUENCE [LARGE SCALE GENOMIC DNA]</scope>
</reference>
<sequence length="134" mass="15852">MISRKLKVVFGLSIPLFILHGIEEYRTGFYNVDKLYQFIFRPFSEMSGNQVMFITFQIMLWLLLVVSFLLVASERWRLRMIAVLGVVYILELQHIWKAVVSWSYHPGLITALAFPVIGFFFWRELIKSRNMAQN</sequence>
<proteinExistence type="predicted"/>
<dbReference type="InterPro" id="IPR025671">
    <property type="entry name" value="HXXEE"/>
</dbReference>
<dbReference type="Proteomes" id="UP000176493">
    <property type="component" value="Unassembled WGS sequence"/>
</dbReference>
<feature type="transmembrane region" description="Helical" evidence="1">
    <location>
        <begin position="78"/>
        <end position="96"/>
    </location>
</feature>
<dbReference type="EMBL" id="MHRJ01000039">
    <property type="protein sequence ID" value="OHA21849.1"/>
    <property type="molecule type" value="Genomic_DNA"/>
</dbReference>
<dbReference type="Pfam" id="PF13787">
    <property type="entry name" value="HXXEE"/>
    <property type="match status" value="1"/>
</dbReference>
<comment type="caution">
    <text evidence="2">The sequence shown here is derived from an EMBL/GenBank/DDBJ whole genome shotgun (WGS) entry which is preliminary data.</text>
</comment>
<name>A0A1G2MFB1_9BACT</name>
<feature type="transmembrane region" description="Helical" evidence="1">
    <location>
        <begin position="102"/>
        <end position="122"/>
    </location>
</feature>
<feature type="transmembrane region" description="Helical" evidence="1">
    <location>
        <begin position="48"/>
        <end position="71"/>
    </location>
</feature>